<dbReference type="InParanoid" id="A0A061GQQ6"/>
<evidence type="ECO:0000313" key="1">
    <source>
        <dbReference type="EMBL" id="EOY31713.1"/>
    </source>
</evidence>
<accession>A0A061GQQ6</accession>
<gene>
    <name evidence="1" type="ORF">TCM_038806</name>
</gene>
<dbReference type="HOGENOM" id="CLU_2763009_0_0_1"/>
<dbReference type="EMBL" id="CM001887">
    <property type="protein sequence ID" value="EOY31713.1"/>
    <property type="molecule type" value="Genomic_DNA"/>
</dbReference>
<dbReference type="AlphaFoldDB" id="A0A061GQQ6"/>
<evidence type="ECO:0000313" key="2">
    <source>
        <dbReference type="Proteomes" id="UP000026915"/>
    </source>
</evidence>
<proteinExistence type="predicted"/>
<name>A0A061GQQ6_THECC</name>
<dbReference type="Proteomes" id="UP000026915">
    <property type="component" value="Chromosome 9"/>
</dbReference>
<dbReference type="GO" id="GO:0008233">
    <property type="term" value="F:peptidase activity"/>
    <property type="evidence" value="ECO:0007669"/>
    <property type="project" value="UniProtKB-KW"/>
</dbReference>
<protein>
    <submittedName>
        <fullName evidence="1">Gag protease polyprotein</fullName>
    </submittedName>
</protein>
<keyword evidence="2" id="KW-1185">Reference proteome</keyword>
<sequence>MGELDATAAKDWINQVSKTLFDMRLEDEMKLIVATRLLEKRARTWWNSVKSRSTILLTWSDFLREFDRSG</sequence>
<keyword evidence="1" id="KW-0378">Hydrolase</keyword>
<dbReference type="Gramene" id="EOY31713">
    <property type="protein sequence ID" value="EOY31713"/>
    <property type="gene ID" value="TCM_038806"/>
</dbReference>
<organism evidence="1 2">
    <name type="scientific">Theobroma cacao</name>
    <name type="common">Cacao</name>
    <name type="synonym">Cocoa</name>
    <dbReference type="NCBI Taxonomy" id="3641"/>
    <lineage>
        <taxon>Eukaryota</taxon>
        <taxon>Viridiplantae</taxon>
        <taxon>Streptophyta</taxon>
        <taxon>Embryophyta</taxon>
        <taxon>Tracheophyta</taxon>
        <taxon>Spermatophyta</taxon>
        <taxon>Magnoliopsida</taxon>
        <taxon>eudicotyledons</taxon>
        <taxon>Gunneridae</taxon>
        <taxon>Pentapetalae</taxon>
        <taxon>rosids</taxon>
        <taxon>malvids</taxon>
        <taxon>Malvales</taxon>
        <taxon>Malvaceae</taxon>
        <taxon>Byttnerioideae</taxon>
        <taxon>Theobroma</taxon>
    </lineage>
</organism>
<dbReference type="GO" id="GO:0006508">
    <property type="term" value="P:proteolysis"/>
    <property type="evidence" value="ECO:0007669"/>
    <property type="project" value="UniProtKB-KW"/>
</dbReference>
<keyword evidence="1" id="KW-0645">Protease</keyword>
<reference evidence="1 2" key="1">
    <citation type="journal article" date="2013" name="Genome Biol.">
        <title>The genome sequence of the most widely cultivated cacao type and its use to identify candidate genes regulating pod color.</title>
        <authorList>
            <person name="Motamayor J.C."/>
            <person name="Mockaitis K."/>
            <person name="Schmutz J."/>
            <person name="Haiminen N."/>
            <person name="Iii D.L."/>
            <person name="Cornejo O."/>
            <person name="Findley S.D."/>
            <person name="Zheng P."/>
            <person name="Utro F."/>
            <person name="Royaert S."/>
            <person name="Saski C."/>
            <person name="Jenkins J."/>
            <person name="Podicheti R."/>
            <person name="Zhao M."/>
            <person name="Scheffler B.E."/>
            <person name="Stack J.C."/>
            <person name="Feltus F.A."/>
            <person name="Mustiga G.M."/>
            <person name="Amores F."/>
            <person name="Phillips W."/>
            <person name="Marelli J.P."/>
            <person name="May G.D."/>
            <person name="Shapiro H."/>
            <person name="Ma J."/>
            <person name="Bustamante C.D."/>
            <person name="Schnell R.J."/>
            <person name="Main D."/>
            <person name="Gilbert D."/>
            <person name="Parida L."/>
            <person name="Kuhn D.N."/>
        </authorList>
    </citation>
    <scope>NUCLEOTIDE SEQUENCE [LARGE SCALE GENOMIC DNA]</scope>
    <source>
        <strain evidence="2">cv. Matina 1-6</strain>
    </source>
</reference>